<dbReference type="OrthoDB" id="7570189at2"/>
<dbReference type="Gene3D" id="2.40.10.270">
    <property type="entry name" value="Bacteriophage SPP1 head-tail adaptor protein"/>
    <property type="match status" value="1"/>
</dbReference>
<accession>A0A1H5ZVR7</accession>
<dbReference type="Pfam" id="PF05521">
    <property type="entry name" value="Phage_HCP"/>
    <property type="match status" value="1"/>
</dbReference>
<evidence type="ECO:0000313" key="1">
    <source>
        <dbReference type="EMBL" id="SEG39797.1"/>
    </source>
</evidence>
<dbReference type="RefSeq" id="WP_103910979.1">
    <property type="nucleotide sequence ID" value="NZ_FNUZ01000004.1"/>
</dbReference>
<dbReference type="Proteomes" id="UP000236752">
    <property type="component" value="Unassembled WGS sequence"/>
</dbReference>
<proteinExistence type="predicted"/>
<dbReference type="InterPro" id="IPR038666">
    <property type="entry name" value="SSP1_head-tail_sf"/>
</dbReference>
<name>A0A1H5ZVR7_9RHOB</name>
<sequence length="112" mass="12183">MKNVRLNLSAILEARALVPDGAGGQASQWQELGQLWVALNPRGGRLVQADGGAVAETRHRITTRAAPVGHANRPEPGQRLRVGSRLFHIKAVHEADFDGRFLTCLAEEERVA</sequence>
<organism evidence="1 2">
    <name type="scientific">Thalassococcus halodurans</name>
    <dbReference type="NCBI Taxonomy" id="373675"/>
    <lineage>
        <taxon>Bacteria</taxon>
        <taxon>Pseudomonadati</taxon>
        <taxon>Pseudomonadota</taxon>
        <taxon>Alphaproteobacteria</taxon>
        <taxon>Rhodobacterales</taxon>
        <taxon>Roseobacteraceae</taxon>
        <taxon>Thalassococcus</taxon>
    </lineage>
</organism>
<evidence type="ECO:0000313" key="2">
    <source>
        <dbReference type="Proteomes" id="UP000236752"/>
    </source>
</evidence>
<dbReference type="AlphaFoldDB" id="A0A1H5ZVR7"/>
<protein>
    <submittedName>
        <fullName evidence="1">Head-tail adaptor</fullName>
    </submittedName>
</protein>
<keyword evidence="2" id="KW-1185">Reference proteome</keyword>
<dbReference type="InterPro" id="IPR008767">
    <property type="entry name" value="Phage_SPP1_head-tail_adaptor"/>
</dbReference>
<dbReference type="EMBL" id="FNUZ01000004">
    <property type="protein sequence ID" value="SEG39797.1"/>
    <property type="molecule type" value="Genomic_DNA"/>
</dbReference>
<reference evidence="1 2" key="1">
    <citation type="submission" date="2016-10" db="EMBL/GenBank/DDBJ databases">
        <authorList>
            <person name="de Groot N.N."/>
        </authorList>
    </citation>
    <scope>NUCLEOTIDE SEQUENCE [LARGE SCALE GENOMIC DNA]</scope>
    <source>
        <strain evidence="1 2">DSM 26915</strain>
    </source>
</reference>
<gene>
    <name evidence="1" type="ORF">SAMN04488045_2649</name>
</gene>